<name>A0AAN9JNU5_CLITE</name>
<dbReference type="PANTHER" id="PTHR47723">
    <property type="entry name" value="OS05G0353850 PROTEIN"/>
    <property type="match status" value="1"/>
</dbReference>
<dbReference type="AlphaFoldDB" id="A0AAN9JNU5"/>
<evidence type="ECO:0000313" key="2">
    <source>
        <dbReference type="EMBL" id="KAK7302453.1"/>
    </source>
</evidence>
<dbReference type="Gene3D" id="3.30.420.10">
    <property type="entry name" value="Ribonuclease H-like superfamily/Ribonuclease H"/>
    <property type="match status" value="1"/>
</dbReference>
<evidence type="ECO:0000313" key="3">
    <source>
        <dbReference type="Proteomes" id="UP001359559"/>
    </source>
</evidence>
<dbReference type="CDD" id="cd06222">
    <property type="entry name" value="RNase_H_like"/>
    <property type="match status" value="1"/>
</dbReference>
<sequence>MFYIMCGLKVHLFEWIGKCKDQIMEGFKMRVDVRNMSFWFSNWSYLGQLGSIMDDVHIPDSALRVRYIWSHEGWRWNRLHTIVPHYVKDFLANMLLYLHEDVHDVVCWQRDVSGEYKVVSAYHWLMNRSSIEAWGFSGIIKGGSWIRGFYGNIGQASIFYVKAIRLFQGLIMARNMEVGKMEVRTDSLKLVWCIKTWKCPSFHCYLSLLQHIYDLLKLDDWEVSVVNIFREGNFCADWLAKHGVASLEHLIRR</sequence>
<dbReference type="InterPro" id="IPR044730">
    <property type="entry name" value="RNase_H-like_dom_plant"/>
</dbReference>
<organism evidence="2 3">
    <name type="scientific">Clitoria ternatea</name>
    <name type="common">Butterfly pea</name>
    <dbReference type="NCBI Taxonomy" id="43366"/>
    <lineage>
        <taxon>Eukaryota</taxon>
        <taxon>Viridiplantae</taxon>
        <taxon>Streptophyta</taxon>
        <taxon>Embryophyta</taxon>
        <taxon>Tracheophyta</taxon>
        <taxon>Spermatophyta</taxon>
        <taxon>Magnoliopsida</taxon>
        <taxon>eudicotyledons</taxon>
        <taxon>Gunneridae</taxon>
        <taxon>Pentapetalae</taxon>
        <taxon>rosids</taxon>
        <taxon>fabids</taxon>
        <taxon>Fabales</taxon>
        <taxon>Fabaceae</taxon>
        <taxon>Papilionoideae</taxon>
        <taxon>50 kb inversion clade</taxon>
        <taxon>NPAAA clade</taxon>
        <taxon>indigoferoid/millettioid clade</taxon>
        <taxon>Phaseoleae</taxon>
        <taxon>Clitoria</taxon>
    </lineage>
</organism>
<gene>
    <name evidence="2" type="ORF">RJT34_13343</name>
</gene>
<dbReference type="EMBL" id="JAYKXN010000003">
    <property type="protein sequence ID" value="KAK7302453.1"/>
    <property type="molecule type" value="Genomic_DNA"/>
</dbReference>
<comment type="caution">
    <text evidence="2">The sequence shown here is derived from an EMBL/GenBank/DDBJ whole genome shotgun (WGS) entry which is preliminary data.</text>
</comment>
<dbReference type="SUPFAM" id="SSF53098">
    <property type="entry name" value="Ribonuclease H-like"/>
    <property type="match status" value="1"/>
</dbReference>
<reference evidence="2 3" key="1">
    <citation type="submission" date="2024-01" db="EMBL/GenBank/DDBJ databases">
        <title>The genomes of 5 underutilized Papilionoideae crops provide insights into root nodulation and disease resistance.</title>
        <authorList>
            <person name="Yuan L."/>
        </authorList>
    </citation>
    <scope>NUCLEOTIDE SEQUENCE [LARGE SCALE GENOMIC DNA]</scope>
    <source>
        <strain evidence="2">LY-2023</strain>
        <tissue evidence="2">Leaf</tissue>
    </source>
</reference>
<dbReference type="GO" id="GO:0004523">
    <property type="term" value="F:RNA-DNA hybrid ribonuclease activity"/>
    <property type="evidence" value="ECO:0007669"/>
    <property type="project" value="InterPro"/>
</dbReference>
<dbReference type="Proteomes" id="UP001359559">
    <property type="component" value="Unassembled WGS sequence"/>
</dbReference>
<dbReference type="Pfam" id="PF13456">
    <property type="entry name" value="RVT_3"/>
    <property type="match status" value="1"/>
</dbReference>
<dbReference type="InterPro" id="IPR002156">
    <property type="entry name" value="RNaseH_domain"/>
</dbReference>
<keyword evidence="3" id="KW-1185">Reference proteome</keyword>
<dbReference type="InterPro" id="IPR053151">
    <property type="entry name" value="RNase_H-like"/>
</dbReference>
<evidence type="ECO:0000259" key="1">
    <source>
        <dbReference type="Pfam" id="PF13456"/>
    </source>
</evidence>
<dbReference type="InterPro" id="IPR036397">
    <property type="entry name" value="RNaseH_sf"/>
</dbReference>
<protein>
    <recommendedName>
        <fullName evidence="1">RNase H type-1 domain-containing protein</fullName>
    </recommendedName>
</protein>
<dbReference type="PANTHER" id="PTHR47723:SF13">
    <property type="entry name" value="PUTATIVE-RELATED"/>
    <property type="match status" value="1"/>
</dbReference>
<dbReference type="InterPro" id="IPR012337">
    <property type="entry name" value="RNaseH-like_sf"/>
</dbReference>
<proteinExistence type="predicted"/>
<accession>A0AAN9JNU5</accession>
<feature type="domain" description="RNase H type-1" evidence="1">
    <location>
        <begin position="158"/>
        <end position="242"/>
    </location>
</feature>
<dbReference type="GO" id="GO:0003676">
    <property type="term" value="F:nucleic acid binding"/>
    <property type="evidence" value="ECO:0007669"/>
    <property type="project" value="InterPro"/>
</dbReference>